<dbReference type="InterPro" id="IPR002571">
    <property type="entry name" value="HrcA"/>
</dbReference>
<sequence>MMVTKKKQKSERQQEVLLGLVELFLLTGKAVGSNTLKESGFDHISSATIRNYFAKLEEEGLLKQQHSSGGRIPTAAAYKLFAKHHLESKEVSEEEFKVMKKELDQDTREIASYLQSASELLSDLTQGAVFLSSPRFDQDLVTDIKIVKIDPKRCLVVIVTDFGLIKTEVLHTPKKLSSFSLKRLESYFRFRLSGLDRPKLNAEEEEIGANFYSEILMRHIVGYSNFSAEDIYKTGFSKLIRFPEFRDAMVLASGLSIFENSSYMRGLLSSCVKSEGLKVWIGDDISSAAQSSIIAAPYFIHGKAVGAIAILGPIRMPYPKLFGILRKFSEVLSEALTRNLYKYKITYRQPETLKIIDQTGE</sequence>
<protein>
    <recommendedName>
        <fullName evidence="5">Heat-inducible transcription repressor HrcA</fullName>
    </recommendedName>
</protein>
<dbReference type="PANTHER" id="PTHR34824">
    <property type="entry name" value="HEAT-INDUCIBLE TRANSCRIPTION REPRESSOR HRCA"/>
    <property type="match status" value="1"/>
</dbReference>
<gene>
    <name evidence="5" type="primary">hrcA</name>
    <name evidence="7" type="ORF">NEPTK9_000429</name>
</gene>
<dbReference type="NCBIfam" id="TIGR00331">
    <property type="entry name" value="hrcA"/>
    <property type="match status" value="1"/>
</dbReference>
<dbReference type="InterPro" id="IPR023120">
    <property type="entry name" value="WHTH_transcript_rep_HrcA_IDD"/>
</dbReference>
<keyword evidence="2 5" id="KW-0805">Transcription regulation</keyword>
<keyword evidence="4 5" id="KW-0804">Transcription</keyword>
<dbReference type="InterPro" id="IPR029016">
    <property type="entry name" value="GAF-like_dom_sf"/>
</dbReference>
<dbReference type="InterPro" id="IPR021153">
    <property type="entry name" value="HrcA_C"/>
</dbReference>
<comment type="caution">
    <text evidence="7">The sequence shown here is derived from an EMBL/GenBank/DDBJ whole genome shotgun (WGS) entry which is preliminary data.</text>
</comment>
<dbReference type="InterPro" id="IPR036390">
    <property type="entry name" value="WH_DNA-bd_sf"/>
</dbReference>
<reference evidence="7 8" key="1">
    <citation type="submission" date="2020-01" db="EMBL/GenBank/DDBJ databases">
        <title>Draft genome sequence of Cand. Neptunochlamydia vexilliferae K9.</title>
        <authorList>
            <person name="Schulz F."/>
            <person name="Koestlbacher S."/>
            <person name="Wascher F."/>
            <person name="Pizzetti I."/>
            <person name="Horn M."/>
        </authorList>
    </citation>
    <scope>NUCLEOTIDE SEQUENCE [LARGE SCALE GENOMIC DNA]</scope>
    <source>
        <strain evidence="7 8">K9</strain>
    </source>
</reference>
<evidence type="ECO:0000256" key="1">
    <source>
        <dbReference type="ARBA" id="ARBA00022491"/>
    </source>
</evidence>
<evidence type="ECO:0000313" key="8">
    <source>
        <dbReference type="Proteomes" id="UP001194714"/>
    </source>
</evidence>
<keyword evidence="3 5" id="KW-0346">Stress response</keyword>
<evidence type="ECO:0000259" key="6">
    <source>
        <dbReference type="Pfam" id="PF01628"/>
    </source>
</evidence>
<dbReference type="PIRSF" id="PIRSF005485">
    <property type="entry name" value="HrcA"/>
    <property type="match status" value="1"/>
</dbReference>
<evidence type="ECO:0000256" key="3">
    <source>
        <dbReference type="ARBA" id="ARBA00023016"/>
    </source>
</evidence>
<dbReference type="Gene3D" id="3.30.450.40">
    <property type="match status" value="1"/>
</dbReference>
<name>A0ABS0AY84_9BACT</name>
<dbReference type="Gene3D" id="1.10.10.10">
    <property type="entry name" value="Winged helix-like DNA-binding domain superfamily/Winged helix DNA-binding domain"/>
    <property type="match status" value="1"/>
</dbReference>
<dbReference type="Pfam" id="PF01628">
    <property type="entry name" value="HrcA"/>
    <property type="match status" value="1"/>
</dbReference>
<evidence type="ECO:0000256" key="4">
    <source>
        <dbReference type="ARBA" id="ARBA00023163"/>
    </source>
</evidence>
<keyword evidence="8" id="KW-1185">Reference proteome</keyword>
<dbReference type="HAMAP" id="MF_00081">
    <property type="entry name" value="HrcA"/>
    <property type="match status" value="1"/>
</dbReference>
<dbReference type="SUPFAM" id="SSF46785">
    <property type="entry name" value="Winged helix' DNA-binding domain"/>
    <property type="match status" value="1"/>
</dbReference>
<dbReference type="Gene3D" id="3.30.390.60">
    <property type="entry name" value="Heat-inducible transcription repressor hrca homolog, domain 3"/>
    <property type="match status" value="1"/>
</dbReference>
<proteinExistence type="inferred from homology"/>
<evidence type="ECO:0000256" key="5">
    <source>
        <dbReference type="HAMAP-Rule" id="MF_00081"/>
    </source>
</evidence>
<dbReference type="InterPro" id="IPR036388">
    <property type="entry name" value="WH-like_DNA-bd_sf"/>
</dbReference>
<dbReference type="SUPFAM" id="SSF55781">
    <property type="entry name" value="GAF domain-like"/>
    <property type="match status" value="1"/>
</dbReference>
<dbReference type="EMBL" id="JAAEJV010000006">
    <property type="protein sequence ID" value="MBF5058929.1"/>
    <property type="molecule type" value="Genomic_DNA"/>
</dbReference>
<evidence type="ECO:0000313" key="7">
    <source>
        <dbReference type="EMBL" id="MBF5058929.1"/>
    </source>
</evidence>
<evidence type="ECO:0000256" key="2">
    <source>
        <dbReference type="ARBA" id="ARBA00023015"/>
    </source>
</evidence>
<dbReference type="PANTHER" id="PTHR34824:SF1">
    <property type="entry name" value="HEAT-INDUCIBLE TRANSCRIPTION REPRESSOR HRCA"/>
    <property type="match status" value="1"/>
</dbReference>
<comment type="similarity">
    <text evidence="5">Belongs to the HrcA family.</text>
</comment>
<comment type="function">
    <text evidence="5">Negative regulator of class I heat shock genes (grpE-dnaK-dnaJ and groELS operons). Prevents heat-shock induction of these operons.</text>
</comment>
<organism evidence="7 8">
    <name type="scientific">Candidatus Neptunichlamydia vexilliferae</name>
    <dbReference type="NCBI Taxonomy" id="1651774"/>
    <lineage>
        <taxon>Bacteria</taxon>
        <taxon>Pseudomonadati</taxon>
        <taxon>Chlamydiota</taxon>
        <taxon>Chlamydiia</taxon>
        <taxon>Parachlamydiales</taxon>
        <taxon>Simkaniaceae</taxon>
        <taxon>Candidatus Neptunichlamydia</taxon>
    </lineage>
</organism>
<accession>A0ABS0AY84</accession>
<dbReference type="Proteomes" id="UP001194714">
    <property type="component" value="Unassembled WGS sequence"/>
</dbReference>
<feature type="domain" description="Heat-inducible transcription repressor HrcA C-terminal" evidence="6">
    <location>
        <begin position="113"/>
        <end position="320"/>
    </location>
</feature>
<keyword evidence="1 5" id="KW-0678">Repressor</keyword>